<protein>
    <submittedName>
        <fullName evidence="8">PO113 protein</fullName>
    </submittedName>
</protein>
<accession>A0A7L2MB74</accession>
<keyword evidence="6" id="KW-0695">RNA-directed DNA polymerase</keyword>
<dbReference type="GO" id="GO:0035613">
    <property type="term" value="F:RNA stem-loop binding"/>
    <property type="evidence" value="ECO:0007669"/>
    <property type="project" value="TreeGrafter"/>
</dbReference>
<dbReference type="GO" id="GO:0004523">
    <property type="term" value="F:RNA-DNA hybrid ribonuclease activity"/>
    <property type="evidence" value="ECO:0007669"/>
    <property type="project" value="InterPro"/>
</dbReference>
<keyword evidence="2" id="KW-0548">Nucleotidyltransferase</keyword>
<dbReference type="GO" id="GO:0003964">
    <property type="term" value="F:RNA-directed DNA polymerase activity"/>
    <property type="evidence" value="ECO:0007669"/>
    <property type="project" value="UniProtKB-KW"/>
</dbReference>
<dbReference type="Pfam" id="PF00075">
    <property type="entry name" value="RNase_H"/>
    <property type="match status" value="1"/>
</dbReference>
<organism evidence="8 9">
    <name type="scientific">Hippolais icterina</name>
    <name type="common">icterine warbler</name>
    <dbReference type="NCBI Taxonomy" id="68497"/>
    <lineage>
        <taxon>Eukaryota</taxon>
        <taxon>Metazoa</taxon>
        <taxon>Chordata</taxon>
        <taxon>Craniata</taxon>
        <taxon>Vertebrata</taxon>
        <taxon>Euteleostomi</taxon>
        <taxon>Archelosauria</taxon>
        <taxon>Archosauria</taxon>
        <taxon>Dinosauria</taxon>
        <taxon>Saurischia</taxon>
        <taxon>Theropoda</taxon>
        <taxon>Coelurosauria</taxon>
        <taxon>Aves</taxon>
        <taxon>Neognathae</taxon>
        <taxon>Neoaves</taxon>
        <taxon>Telluraves</taxon>
        <taxon>Australaves</taxon>
        <taxon>Passeriformes</taxon>
        <taxon>Sylvioidea</taxon>
        <taxon>Sylviidae</taxon>
        <taxon>Acrocephalinae</taxon>
        <taxon>Hippolais</taxon>
    </lineage>
</organism>
<dbReference type="AlphaFoldDB" id="A0A7L2MB74"/>
<evidence type="ECO:0000313" key="9">
    <source>
        <dbReference type="Proteomes" id="UP000527178"/>
    </source>
</evidence>
<keyword evidence="5" id="KW-0378">Hydrolase</keyword>
<dbReference type="InterPro" id="IPR012337">
    <property type="entry name" value="RNaseH-like_sf"/>
</dbReference>
<dbReference type="Proteomes" id="UP000527178">
    <property type="component" value="Unassembled WGS sequence"/>
</dbReference>
<keyword evidence="1" id="KW-0808">Transferase</keyword>
<dbReference type="InterPro" id="IPR002156">
    <property type="entry name" value="RNaseH_domain"/>
</dbReference>
<evidence type="ECO:0000256" key="6">
    <source>
        <dbReference type="ARBA" id="ARBA00022918"/>
    </source>
</evidence>
<evidence type="ECO:0000313" key="8">
    <source>
        <dbReference type="EMBL" id="NXR57197.1"/>
    </source>
</evidence>
<dbReference type="PANTHER" id="PTHR41694:SF3">
    <property type="entry name" value="RNA-DIRECTED DNA POLYMERASE-RELATED"/>
    <property type="match status" value="1"/>
</dbReference>
<feature type="non-terminal residue" evidence="8">
    <location>
        <position position="87"/>
    </location>
</feature>
<evidence type="ECO:0000259" key="7">
    <source>
        <dbReference type="PROSITE" id="PS50879"/>
    </source>
</evidence>
<comment type="caution">
    <text evidence="8">The sequence shown here is derived from an EMBL/GenBank/DDBJ whole genome shotgun (WGS) entry which is preliminary data.</text>
</comment>
<keyword evidence="3" id="KW-0540">Nuclease</keyword>
<dbReference type="InterPro" id="IPR036397">
    <property type="entry name" value="RNaseH_sf"/>
</dbReference>
<sequence length="87" mass="9813">EWSWIQKPLRSEKPIPDAITAFTDAGKRSRTAAIVWKQEQEWHQQILSATPEDNLQTLELLAVVWAVTNLSDPLNVVSDSLYVVGIV</sequence>
<proteinExistence type="predicted"/>
<feature type="non-terminal residue" evidence="8">
    <location>
        <position position="1"/>
    </location>
</feature>
<gene>
    <name evidence="8" type="primary">Hervk</name>
    <name evidence="8" type="ORF">HIPICT_R15175</name>
</gene>
<keyword evidence="9" id="KW-1185">Reference proteome</keyword>
<dbReference type="EMBL" id="VWYN01046549">
    <property type="protein sequence ID" value="NXR57197.1"/>
    <property type="molecule type" value="Genomic_DNA"/>
</dbReference>
<evidence type="ECO:0000256" key="2">
    <source>
        <dbReference type="ARBA" id="ARBA00022695"/>
    </source>
</evidence>
<dbReference type="PANTHER" id="PTHR41694">
    <property type="entry name" value="ENDOGENOUS RETROVIRUS GROUP K MEMBER POL PROTEIN"/>
    <property type="match status" value="1"/>
</dbReference>
<feature type="domain" description="RNase H type-1" evidence="7">
    <location>
        <begin position="15"/>
        <end position="87"/>
    </location>
</feature>
<evidence type="ECO:0000256" key="1">
    <source>
        <dbReference type="ARBA" id="ARBA00022679"/>
    </source>
</evidence>
<dbReference type="PROSITE" id="PS50879">
    <property type="entry name" value="RNASE_H_1"/>
    <property type="match status" value="1"/>
</dbReference>
<keyword evidence="4" id="KW-0255">Endonuclease</keyword>
<dbReference type="SUPFAM" id="SSF53098">
    <property type="entry name" value="Ribonuclease H-like"/>
    <property type="match status" value="1"/>
</dbReference>
<dbReference type="Gene3D" id="3.30.420.10">
    <property type="entry name" value="Ribonuclease H-like superfamily/Ribonuclease H"/>
    <property type="match status" value="1"/>
</dbReference>
<reference evidence="8 9" key="1">
    <citation type="submission" date="2019-09" db="EMBL/GenBank/DDBJ databases">
        <title>Bird 10,000 Genomes (B10K) Project - Family phase.</title>
        <authorList>
            <person name="Zhang G."/>
        </authorList>
    </citation>
    <scope>NUCLEOTIDE SEQUENCE [LARGE SCALE GENOMIC DNA]</scope>
    <source>
        <strain evidence="8">B10K-DU-002-18</strain>
        <tissue evidence="8">Muscle</tissue>
    </source>
</reference>
<name>A0A7L2MB74_9SYLV</name>
<evidence type="ECO:0000256" key="4">
    <source>
        <dbReference type="ARBA" id="ARBA00022759"/>
    </source>
</evidence>
<evidence type="ECO:0000256" key="3">
    <source>
        <dbReference type="ARBA" id="ARBA00022722"/>
    </source>
</evidence>
<evidence type="ECO:0000256" key="5">
    <source>
        <dbReference type="ARBA" id="ARBA00022801"/>
    </source>
</evidence>